<keyword evidence="2" id="KW-1185">Reference proteome</keyword>
<dbReference type="RefSeq" id="WP_157892605.1">
    <property type="nucleotide sequence ID" value="NZ_JBHRTS010000001.1"/>
</dbReference>
<name>A0ABV7JA52_9GAMM</name>
<organism evidence="1 2">
    <name type="scientific">Marinicella sediminis</name>
    <dbReference type="NCBI Taxonomy" id="1792834"/>
    <lineage>
        <taxon>Bacteria</taxon>
        <taxon>Pseudomonadati</taxon>
        <taxon>Pseudomonadota</taxon>
        <taxon>Gammaproteobacteria</taxon>
        <taxon>Lysobacterales</taxon>
        <taxon>Marinicellaceae</taxon>
        <taxon>Marinicella</taxon>
    </lineage>
</organism>
<evidence type="ECO:0000313" key="1">
    <source>
        <dbReference type="EMBL" id="MFC3192966.1"/>
    </source>
</evidence>
<accession>A0ABV7JA52</accession>
<dbReference type="Proteomes" id="UP001595533">
    <property type="component" value="Unassembled WGS sequence"/>
</dbReference>
<sequence>MNRRVPQVQRCPQARLTARAALPIIIRQSVMKVKPINGELMISPTRRLG</sequence>
<reference evidence="2" key="1">
    <citation type="journal article" date="2019" name="Int. J. Syst. Evol. Microbiol.">
        <title>The Global Catalogue of Microorganisms (GCM) 10K type strain sequencing project: providing services to taxonomists for standard genome sequencing and annotation.</title>
        <authorList>
            <consortium name="The Broad Institute Genomics Platform"/>
            <consortium name="The Broad Institute Genome Sequencing Center for Infectious Disease"/>
            <person name="Wu L."/>
            <person name="Ma J."/>
        </authorList>
    </citation>
    <scope>NUCLEOTIDE SEQUENCE [LARGE SCALE GENOMIC DNA]</scope>
    <source>
        <strain evidence="2">KCTC 42953</strain>
    </source>
</reference>
<dbReference type="EMBL" id="JBHRTS010000001">
    <property type="protein sequence ID" value="MFC3192966.1"/>
    <property type="molecule type" value="Genomic_DNA"/>
</dbReference>
<protein>
    <submittedName>
        <fullName evidence="1">Uncharacterized protein</fullName>
    </submittedName>
</protein>
<gene>
    <name evidence="1" type="ORF">ACFODZ_01805</name>
</gene>
<proteinExistence type="predicted"/>
<evidence type="ECO:0000313" key="2">
    <source>
        <dbReference type="Proteomes" id="UP001595533"/>
    </source>
</evidence>
<comment type="caution">
    <text evidence="1">The sequence shown here is derived from an EMBL/GenBank/DDBJ whole genome shotgun (WGS) entry which is preliminary data.</text>
</comment>